<evidence type="ECO:0000256" key="2">
    <source>
        <dbReference type="SAM" id="SignalP"/>
    </source>
</evidence>
<dbReference type="OrthoDB" id="5382203at2759"/>
<feature type="compositionally biased region" description="Basic and acidic residues" evidence="1">
    <location>
        <begin position="904"/>
        <end position="915"/>
    </location>
</feature>
<sequence length="1343" mass="146132">MINAFLDQLLFSFLCTARSTQLRALRPAVKEILKAKLGRDAVASAEEELKELTAGGEEEEDNNTQSNTAENNRRWDLELVWKRTRLRVMVYMRLGEMEDEDEERHIKEEHLALGSDSTTHRFSHSQFGLVSWAAAIFLTGVLEHIAEHTLQIAGNAAYSRTERQRKLTDPERRGETSIVVEEYDVEKVALVSGIGRLWRSWRKTLRDTSPVNRRRPTTPNRPASLGRELTNAYYAALVQHRGESSGGVWSAGVSVCGEDERSMPLEGVPEMDFPEHILASNIPLPLDDHDKDVSEIEIPGLARDPDEAIVAPVHLRRSSLTGGLPTPDKSPVEQHSSYRRSPLSRKRPASMPSSAATPLSTAVADAFAEDVGARRQDSAAEAPPDGHDVVDASKSRNPESEVKFNAREMAAHKRISLDRTTLIGRSDGAPAKTSDLPSDEPDGGAIVDASAKAGATVATGGRTIDKDQDVTVPSQDVDQRKSLINLKDIIAAASSDASVHRDSPQSEVRTSSPPARGRREDEDSHHRTSGDSGAGSTRVLSTLPSARRASPSNLQADDIGVARTSDVVIPSPRSWTLPDQGVRDGVKRPTRLILGDTTPHGGDGSPDSPISHADSPGESARSQRRDVSQTRQDVAPVQADVAVRLISTKPKAEKRRSIPGVVLSSAVNPTGARNSYRQSWRQRQKEEQYDAPSRPASIPAAASASHKGSPMVQEHPVLQRLASLKHKHRKSESRGSVDIHEPVALTSASIRGPEDFDMFVQGADTVKYTLTPESVRDLPVSSIFMSMSVSVPRHQTSRHRSCPFRSTWQVLQGTEQLMRQVQPGELASAPAFSRKPRASVPPPIDTRITRGRQPAPPGPNLKQQATAPPDESPSGPRKRAQRRSISKPPARNLSAHSRSGLMAREPRVQTESTRDFADFIRSTGPSKEEDVDVRPFVDPAARSTTSLQSLRSAHVHGASRASSIASSQKSIRQDRSKSITSSDLAAGRAPPVPVMPVKVKKTMQARGATIHGNGSSDLIDFIRTGPDQAGEHRISRAVAPFRSTMDSDQLKEIGDRINGDQPLDLRLNTDFSSIAESSARASSSTTARTSANSRSALLGSNADAVVHPAHSGQQQRLGSKLPAARTHPERKRHRNKDPYAIDFDDDNDLDSLTALPSNKQPEESLMDFLDSNEPPQENGSNPTSNGTTQAYTSKPRANSIRRSSAASSGSPLQSIAPRVMHTQAPPAGPRPVSSVRTRQDSTQSSNRPKMQARDSGSPHQRHISDLADFFKNSAPPDQKLLPDPHSAPAPSVGRQSKLNAKDSEKENKRIAKNSIVAEREPKPKKGLFSRFSVVKGKTWIEAP</sequence>
<feature type="compositionally biased region" description="Polar residues" evidence="1">
    <location>
        <begin position="665"/>
        <end position="681"/>
    </location>
</feature>
<feature type="compositionally biased region" description="Basic and acidic residues" evidence="1">
    <location>
        <begin position="1299"/>
        <end position="1309"/>
    </location>
</feature>
<feature type="compositionally biased region" description="Low complexity" evidence="1">
    <location>
        <begin position="959"/>
        <end position="970"/>
    </location>
</feature>
<dbReference type="Proteomes" id="UP001138500">
    <property type="component" value="Unassembled WGS sequence"/>
</dbReference>
<feature type="region of interest" description="Disordered" evidence="1">
    <location>
        <begin position="494"/>
        <end position="640"/>
    </location>
</feature>
<feature type="compositionally biased region" description="Polar residues" evidence="1">
    <location>
        <begin position="1173"/>
        <end position="1192"/>
    </location>
</feature>
<reference evidence="3 4" key="1">
    <citation type="journal article" date="2018" name="IMA Fungus">
        <title>IMA Genome-F 10: Nine draft genome sequences of Claviceps purpurea s.lat., including C. arundinis, C. humidiphila, and C. cf. spartinae, pseudomolecules for the pitch canker pathogen Fusarium circinatum, draft genome of Davidsoniella eucalypti, Grosmannia galeiformis, Quambalaria eucalypti, and Teratosphaeria destructans.</title>
        <authorList>
            <person name="Wingfield B.D."/>
            <person name="Liu M."/>
            <person name="Nguyen H.D."/>
            <person name="Lane F.A."/>
            <person name="Morgan S.W."/>
            <person name="De Vos L."/>
            <person name="Wilken P.M."/>
            <person name="Duong T.A."/>
            <person name="Aylward J."/>
            <person name="Coetzee M.P."/>
            <person name="Dadej K."/>
            <person name="De Beer Z.W."/>
            <person name="Findlay W."/>
            <person name="Havenga M."/>
            <person name="Kolarik M."/>
            <person name="Menzies J.G."/>
            <person name="Naidoo K."/>
            <person name="Pochopski O."/>
            <person name="Shoukouhi P."/>
            <person name="Santana Q.C."/>
            <person name="Seifert K.A."/>
            <person name="Soal N."/>
            <person name="Steenkamp E.T."/>
            <person name="Tatham C.T."/>
            <person name="van der Nest M.A."/>
            <person name="Wingfield M.J."/>
        </authorList>
    </citation>
    <scope>NUCLEOTIDE SEQUENCE [LARGE SCALE GENOMIC DNA]</scope>
    <source>
        <strain evidence="3">CMW44962</strain>
    </source>
</reference>
<evidence type="ECO:0000313" key="3">
    <source>
        <dbReference type="EMBL" id="KAH9844581.1"/>
    </source>
</evidence>
<evidence type="ECO:0000313" key="4">
    <source>
        <dbReference type="Proteomes" id="UP001138500"/>
    </source>
</evidence>
<keyword evidence="4" id="KW-1185">Reference proteome</keyword>
<proteinExistence type="predicted"/>
<feature type="compositionally biased region" description="Low complexity" evidence="1">
    <location>
        <begin position="1196"/>
        <end position="1210"/>
    </location>
</feature>
<feature type="region of interest" description="Disordered" evidence="1">
    <location>
        <begin position="1107"/>
        <end position="1324"/>
    </location>
</feature>
<gene>
    <name evidence="3" type="ORF">Tdes44962_MAKER07279</name>
</gene>
<feature type="signal peptide" evidence="2">
    <location>
        <begin position="1"/>
        <end position="19"/>
    </location>
</feature>
<protein>
    <submittedName>
        <fullName evidence="3">Uncharacterized protein</fullName>
    </submittedName>
</protein>
<organism evidence="3 4">
    <name type="scientific">Teratosphaeria destructans</name>
    <dbReference type="NCBI Taxonomy" id="418781"/>
    <lineage>
        <taxon>Eukaryota</taxon>
        <taxon>Fungi</taxon>
        <taxon>Dikarya</taxon>
        <taxon>Ascomycota</taxon>
        <taxon>Pezizomycotina</taxon>
        <taxon>Dothideomycetes</taxon>
        <taxon>Dothideomycetidae</taxon>
        <taxon>Mycosphaerellales</taxon>
        <taxon>Teratosphaeriaceae</taxon>
        <taxon>Teratosphaeria</taxon>
    </lineage>
</organism>
<dbReference type="EMBL" id="RIBY02000291">
    <property type="protein sequence ID" value="KAH9844581.1"/>
    <property type="molecule type" value="Genomic_DNA"/>
</dbReference>
<comment type="caution">
    <text evidence="3">The sequence shown here is derived from an EMBL/GenBank/DDBJ whole genome shotgun (WGS) entry which is preliminary data.</text>
</comment>
<evidence type="ECO:0000256" key="1">
    <source>
        <dbReference type="SAM" id="MobiDB-lite"/>
    </source>
</evidence>
<keyword evidence="2" id="KW-0732">Signal</keyword>
<feature type="compositionally biased region" description="Polar residues" evidence="1">
    <location>
        <begin position="1234"/>
        <end position="1248"/>
    </location>
</feature>
<accession>A0A9W7W6F8</accession>
<feature type="region of interest" description="Disordered" evidence="1">
    <location>
        <begin position="826"/>
        <end position="915"/>
    </location>
</feature>
<name>A0A9W7W6F8_9PEZI</name>
<dbReference type="Gene3D" id="1.10.20.10">
    <property type="entry name" value="Histone, subunit A"/>
    <property type="match status" value="1"/>
</dbReference>
<feature type="region of interest" description="Disordered" evidence="1">
    <location>
        <begin position="665"/>
        <end position="712"/>
    </location>
</feature>
<dbReference type="InterPro" id="IPR009072">
    <property type="entry name" value="Histone-fold"/>
</dbReference>
<feature type="compositionally biased region" description="Basic residues" evidence="1">
    <location>
        <begin position="876"/>
        <end position="885"/>
    </location>
</feature>
<feature type="region of interest" description="Disordered" evidence="1">
    <location>
        <begin position="372"/>
        <end position="404"/>
    </location>
</feature>
<feature type="compositionally biased region" description="Low complexity" evidence="1">
    <location>
        <begin position="691"/>
        <end position="705"/>
    </location>
</feature>
<dbReference type="GO" id="GO:0046982">
    <property type="term" value="F:protein heterodimerization activity"/>
    <property type="evidence" value="ECO:0007669"/>
    <property type="project" value="InterPro"/>
</dbReference>
<feature type="region of interest" description="Disordered" evidence="1">
    <location>
        <begin position="48"/>
        <end position="70"/>
    </location>
</feature>
<feature type="chain" id="PRO_5040781507" evidence="2">
    <location>
        <begin position="20"/>
        <end position="1343"/>
    </location>
</feature>
<feature type="region of interest" description="Disordered" evidence="1">
    <location>
        <begin position="417"/>
        <end position="482"/>
    </location>
</feature>
<feature type="compositionally biased region" description="Basic and acidic residues" evidence="1">
    <location>
        <begin position="517"/>
        <end position="529"/>
    </location>
</feature>
<reference evidence="3 4" key="2">
    <citation type="journal article" date="2021" name="Curr. Genet.">
        <title>Genetic response to nitrogen starvation in the aggressive Eucalyptus foliar pathogen Teratosphaeria destructans.</title>
        <authorList>
            <person name="Havenga M."/>
            <person name="Wingfield B.D."/>
            <person name="Wingfield M.J."/>
            <person name="Dreyer L.L."/>
            <person name="Roets F."/>
            <person name="Aylward J."/>
        </authorList>
    </citation>
    <scope>NUCLEOTIDE SEQUENCE [LARGE SCALE GENOMIC DNA]</scope>
    <source>
        <strain evidence="3">CMW44962</strain>
    </source>
</reference>
<feature type="region of interest" description="Disordered" evidence="1">
    <location>
        <begin position="318"/>
        <end position="359"/>
    </location>
</feature>
<feature type="compositionally biased region" description="Polar residues" evidence="1">
    <location>
        <begin position="530"/>
        <end position="555"/>
    </location>
</feature>
<feature type="region of interest" description="Disordered" evidence="1">
    <location>
        <begin position="945"/>
        <end position="993"/>
    </location>
</feature>